<evidence type="ECO:0000256" key="1">
    <source>
        <dbReference type="SAM" id="MobiDB-lite"/>
    </source>
</evidence>
<dbReference type="AlphaFoldDB" id="A0A369LU25"/>
<dbReference type="EMBL" id="PPTS01000010">
    <property type="protein sequence ID" value="RDB62149.1"/>
    <property type="molecule type" value="Genomic_DNA"/>
</dbReference>
<proteinExistence type="predicted"/>
<dbReference type="Proteomes" id="UP000254000">
    <property type="component" value="Unassembled WGS sequence"/>
</dbReference>
<organism evidence="2 3">
    <name type="scientific">Gordonibacter pamelaeae</name>
    <dbReference type="NCBI Taxonomy" id="471189"/>
    <lineage>
        <taxon>Bacteria</taxon>
        <taxon>Bacillati</taxon>
        <taxon>Actinomycetota</taxon>
        <taxon>Coriobacteriia</taxon>
        <taxon>Eggerthellales</taxon>
        <taxon>Eggerthellaceae</taxon>
        <taxon>Gordonibacter</taxon>
    </lineage>
</organism>
<gene>
    <name evidence="2" type="ORF">C1877_13980</name>
</gene>
<evidence type="ECO:0000313" key="2">
    <source>
        <dbReference type="EMBL" id="RDB62149.1"/>
    </source>
</evidence>
<comment type="caution">
    <text evidence="2">The sequence shown here is derived from an EMBL/GenBank/DDBJ whole genome shotgun (WGS) entry which is preliminary data.</text>
</comment>
<reference evidence="2 3" key="1">
    <citation type="journal article" date="2018" name="Elife">
        <title>Discovery and characterization of a prevalent human gut bacterial enzyme sufficient for the inactivation of a family of plant toxins.</title>
        <authorList>
            <person name="Koppel N."/>
            <person name="Bisanz J.E."/>
            <person name="Pandelia M.E."/>
            <person name="Turnbaugh P.J."/>
            <person name="Balskus E.P."/>
        </authorList>
    </citation>
    <scope>NUCLEOTIDE SEQUENCE [LARGE SCALE GENOMIC DNA]</scope>
    <source>
        <strain evidence="2 3">3C</strain>
    </source>
</reference>
<keyword evidence="3" id="KW-1185">Reference proteome</keyword>
<feature type="compositionally biased region" description="Basic and acidic residues" evidence="1">
    <location>
        <begin position="137"/>
        <end position="154"/>
    </location>
</feature>
<sequence length="182" mass="20662">MSPEGKTATRNTMSSPFSLFFLTLQHLPITYQSFLYRRSELAGADGLAARMKQDIVNLLFDELEYFQSFDKVKVYYDDGQNMVASALHAAVEYALSKESVLYRKTKSSDFLLSQTADMICTFELTACKFHNHESTSTDERELLQEQLHESRQKEASSQVKPPPPSQVVVRHAAGEGVEQQQR</sequence>
<feature type="region of interest" description="Disordered" evidence="1">
    <location>
        <begin position="137"/>
        <end position="182"/>
    </location>
</feature>
<protein>
    <submittedName>
        <fullName evidence="2">Uncharacterized protein</fullName>
    </submittedName>
</protein>
<name>A0A369LU25_9ACTN</name>
<evidence type="ECO:0000313" key="3">
    <source>
        <dbReference type="Proteomes" id="UP000254000"/>
    </source>
</evidence>
<accession>A0A369LU25</accession>